<comment type="caution">
    <text evidence="6">The sequence shown here is derived from an EMBL/GenBank/DDBJ whole genome shotgun (WGS) entry which is preliminary data.</text>
</comment>
<evidence type="ECO:0000256" key="3">
    <source>
        <dbReference type="ARBA" id="ARBA00022490"/>
    </source>
</evidence>
<dbReference type="PATRIC" id="fig|1042209.11.peg.2449"/>
<keyword evidence="3" id="KW-0963">Cytoplasm</keyword>
<evidence type="ECO:0000259" key="5">
    <source>
        <dbReference type="Pfam" id="PF00582"/>
    </source>
</evidence>
<comment type="function">
    <text evidence="4">Required for resistance to DNA-damaging agents.</text>
</comment>
<dbReference type="eggNOG" id="COG0589">
    <property type="taxonomic scope" value="Bacteria"/>
</dbReference>
<dbReference type="GO" id="GO:0005737">
    <property type="term" value="C:cytoplasm"/>
    <property type="evidence" value="ECO:0007669"/>
    <property type="project" value="UniProtKB-SubCell"/>
</dbReference>
<comment type="subcellular location">
    <subcellularLocation>
        <location evidence="1">Cytoplasm</location>
    </subcellularLocation>
</comment>
<feature type="domain" description="UspA" evidence="5">
    <location>
        <begin position="152"/>
        <end position="296"/>
    </location>
</feature>
<name>A0A010TB15_PSEFL</name>
<evidence type="ECO:0000313" key="6">
    <source>
        <dbReference type="EMBL" id="EXF94482.1"/>
    </source>
</evidence>
<feature type="domain" description="UspA" evidence="5">
    <location>
        <begin position="4"/>
        <end position="143"/>
    </location>
</feature>
<dbReference type="PANTHER" id="PTHR47892">
    <property type="entry name" value="UNIVERSAL STRESS PROTEIN E"/>
    <property type="match status" value="1"/>
</dbReference>
<dbReference type="InterPro" id="IPR006016">
    <property type="entry name" value="UspA"/>
</dbReference>
<dbReference type="Gene3D" id="3.40.50.12370">
    <property type="match status" value="1"/>
</dbReference>
<reference evidence="6 7" key="1">
    <citation type="journal article" date="2011" name="J. Bacteriol.">
        <title>Draft genome sequence of the polycyclic aromatic hydrocarbon-degrading, genetically engineered bioluminescent bioreporter Pseudomonas fluorescens HK44.</title>
        <authorList>
            <person name="Chauhan A."/>
            <person name="Layton A.C."/>
            <person name="Williams D.E."/>
            <person name="Smartt A.E."/>
            <person name="Ripp S."/>
            <person name="Karpinets T.V."/>
            <person name="Brown S.D."/>
            <person name="Sayler G.S."/>
        </authorList>
    </citation>
    <scope>NUCLEOTIDE SEQUENCE [LARGE SCALE GENOMIC DNA]</scope>
    <source>
        <strain evidence="6 7">HK44</strain>
    </source>
</reference>
<dbReference type="RefSeq" id="WP_019692792.1">
    <property type="nucleotide sequence ID" value="NZ_AFOY02000010.1"/>
</dbReference>
<dbReference type="EMBL" id="AFOY02000010">
    <property type="protein sequence ID" value="EXF94482.1"/>
    <property type="molecule type" value="Genomic_DNA"/>
</dbReference>
<sequence>MSQYQRLLLIINPAQRHSPAIHHAAALAKASGASLHIAALIQSLDILALLEEGIREKARQSYLQDHSDWLKDQAQKMRGRGIEVTTEVAWADDMQQAILDHVSEMQPNLLIKQVQHEPALKRAFFTPLDWHLLRHCPIPMYLVGASGHALPRKVVAAVDSSDTESSSSELNDRIILQANSLALQCNAELHLLYACDISAAYLGDMGGGGLTLADLTRELRRELEKSFLRLAGRFGVPSDRRHFIMGSPVSALSEFADEQQVDVIVMGRVQSHGLEKLLGSTTEHILYQVPCSVLAV</sequence>
<evidence type="ECO:0000256" key="2">
    <source>
        <dbReference type="ARBA" id="ARBA00008791"/>
    </source>
</evidence>
<evidence type="ECO:0000256" key="1">
    <source>
        <dbReference type="ARBA" id="ARBA00004496"/>
    </source>
</evidence>
<gene>
    <name evidence="6" type="ORF">HK44_000540</name>
</gene>
<dbReference type="PANTHER" id="PTHR47892:SF1">
    <property type="entry name" value="UNIVERSAL STRESS PROTEIN E"/>
    <property type="match status" value="1"/>
</dbReference>
<dbReference type="OrthoDB" id="239260at2"/>
<proteinExistence type="inferred from homology"/>
<comment type="similarity">
    <text evidence="2">Belongs to the universal stress protein A family.</text>
</comment>
<dbReference type="SUPFAM" id="SSF52402">
    <property type="entry name" value="Adenine nucleotide alpha hydrolases-like"/>
    <property type="match status" value="2"/>
</dbReference>
<dbReference type="AlphaFoldDB" id="A0A010TB15"/>
<dbReference type="PRINTS" id="PR01438">
    <property type="entry name" value="UNVRSLSTRESS"/>
</dbReference>
<evidence type="ECO:0000256" key="4">
    <source>
        <dbReference type="ARBA" id="ARBA00037131"/>
    </source>
</evidence>
<dbReference type="HOGENOM" id="CLU_049301_1_0_6"/>
<organism evidence="6 7">
    <name type="scientific">Pseudomonas fluorescens HK44</name>
    <dbReference type="NCBI Taxonomy" id="1042209"/>
    <lineage>
        <taxon>Bacteria</taxon>
        <taxon>Pseudomonadati</taxon>
        <taxon>Pseudomonadota</taxon>
        <taxon>Gammaproteobacteria</taxon>
        <taxon>Pseudomonadales</taxon>
        <taxon>Pseudomonadaceae</taxon>
        <taxon>Pseudomonas</taxon>
    </lineage>
</organism>
<protein>
    <submittedName>
        <fullName evidence="6">Universal stress protein</fullName>
    </submittedName>
</protein>
<dbReference type="InterPro" id="IPR006015">
    <property type="entry name" value="Universal_stress_UspA"/>
</dbReference>
<dbReference type="Proteomes" id="UP000022611">
    <property type="component" value="Unassembled WGS sequence"/>
</dbReference>
<dbReference type="Pfam" id="PF00582">
    <property type="entry name" value="Usp"/>
    <property type="match status" value="2"/>
</dbReference>
<accession>A0A010TB15</accession>
<evidence type="ECO:0000313" key="7">
    <source>
        <dbReference type="Proteomes" id="UP000022611"/>
    </source>
</evidence>